<name>A0A397U313_9GLOM</name>
<dbReference type="AlphaFoldDB" id="A0A397U313"/>
<dbReference type="OrthoDB" id="415230at2759"/>
<dbReference type="Proteomes" id="UP000266673">
    <property type="component" value="Unassembled WGS sequence"/>
</dbReference>
<protein>
    <submittedName>
        <fullName evidence="1">Uncharacterized protein</fullName>
    </submittedName>
</protein>
<dbReference type="EMBL" id="QKWP01002143">
    <property type="protein sequence ID" value="RIB04630.1"/>
    <property type="molecule type" value="Genomic_DNA"/>
</dbReference>
<accession>A0A397U313</accession>
<keyword evidence="2" id="KW-1185">Reference proteome</keyword>
<organism evidence="1 2">
    <name type="scientific">Gigaspora rosea</name>
    <dbReference type="NCBI Taxonomy" id="44941"/>
    <lineage>
        <taxon>Eukaryota</taxon>
        <taxon>Fungi</taxon>
        <taxon>Fungi incertae sedis</taxon>
        <taxon>Mucoromycota</taxon>
        <taxon>Glomeromycotina</taxon>
        <taxon>Glomeromycetes</taxon>
        <taxon>Diversisporales</taxon>
        <taxon>Gigasporaceae</taxon>
        <taxon>Gigaspora</taxon>
    </lineage>
</organism>
<gene>
    <name evidence="1" type="ORF">C2G38_2221892</name>
</gene>
<evidence type="ECO:0000313" key="1">
    <source>
        <dbReference type="EMBL" id="RIB04630.1"/>
    </source>
</evidence>
<proteinExistence type="predicted"/>
<reference evidence="1 2" key="1">
    <citation type="submission" date="2018-06" db="EMBL/GenBank/DDBJ databases">
        <title>Comparative genomics reveals the genomic features of Rhizophagus irregularis, R. cerebriforme, R. diaphanum and Gigaspora rosea, and their symbiotic lifestyle signature.</title>
        <authorList>
            <person name="Morin E."/>
            <person name="San Clemente H."/>
            <person name="Chen E.C.H."/>
            <person name="De La Providencia I."/>
            <person name="Hainaut M."/>
            <person name="Kuo A."/>
            <person name="Kohler A."/>
            <person name="Murat C."/>
            <person name="Tang N."/>
            <person name="Roy S."/>
            <person name="Loubradou J."/>
            <person name="Henrissat B."/>
            <person name="Grigoriev I.V."/>
            <person name="Corradi N."/>
            <person name="Roux C."/>
            <person name="Martin F.M."/>
        </authorList>
    </citation>
    <scope>NUCLEOTIDE SEQUENCE [LARGE SCALE GENOMIC DNA]</scope>
    <source>
        <strain evidence="1 2">DAOM 194757</strain>
    </source>
</reference>
<comment type="caution">
    <text evidence="1">The sequence shown here is derived from an EMBL/GenBank/DDBJ whole genome shotgun (WGS) entry which is preliminary data.</text>
</comment>
<evidence type="ECO:0000313" key="2">
    <source>
        <dbReference type="Proteomes" id="UP000266673"/>
    </source>
</evidence>
<sequence length="253" mass="29488">MAFFKKIVNKFNKKESLNIEHQFETTNNLKEIDNEFEVNGKDPYTSSKRKLLVSNWQNFESNGWNNIEQEPASSNWMNEEPSSSTNTDETFFHKKTPSVSIEQEILLLLKRVVENMILDLIAGQLKIYEIETIKVCLVGGNFFTLDNCRLYAFQTAIKLGLKVKKIPVKIVRIEDSNLLWKLEELYAFQTAIKLGLKVKKIPVKIVRIEDSNLLWKLEESKIIIQNTNFSSIIVSEYARNNVVINKDGFWKYR</sequence>